<keyword evidence="3" id="KW-0963">Cytoplasm</keyword>
<dbReference type="CDD" id="cd18803">
    <property type="entry name" value="SF2_C_secA"/>
    <property type="match status" value="1"/>
</dbReference>
<dbReference type="GO" id="GO:0005524">
    <property type="term" value="F:ATP binding"/>
    <property type="evidence" value="ECO:0007669"/>
    <property type="project" value="UniProtKB-KW"/>
</dbReference>
<dbReference type="PROSITE" id="PS51194">
    <property type="entry name" value="HELICASE_CTER"/>
    <property type="match status" value="1"/>
</dbReference>
<dbReference type="PROSITE" id="PS51196">
    <property type="entry name" value="SECA_MOTOR_DEAD"/>
    <property type="match status" value="1"/>
</dbReference>
<dbReference type="PANTHER" id="PTHR30612:SF0">
    <property type="entry name" value="CHLOROPLAST PROTEIN-TRANSPORTING ATPASE"/>
    <property type="match status" value="1"/>
</dbReference>
<dbReference type="InterPro" id="IPR036670">
    <property type="entry name" value="SecA_X-link_sf"/>
</dbReference>
<dbReference type="GO" id="GO:0006886">
    <property type="term" value="P:intracellular protein transport"/>
    <property type="evidence" value="ECO:0007669"/>
    <property type="project" value="InterPro"/>
</dbReference>
<name>A0A517S7X3_9PLAN</name>
<evidence type="ECO:0000259" key="11">
    <source>
        <dbReference type="PROSITE" id="PS51194"/>
    </source>
</evidence>
<evidence type="ECO:0000259" key="10">
    <source>
        <dbReference type="PROSITE" id="PS51192"/>
    </source>
</evidence>
<dbReference type="SMART" id="SM00957">
    <property type="entry name" value="SecA_DEAD"/>
    <property type="match status" value="1"/>
</dbReference>
<evidence type="ECO:0000259" key="12">
    <source>
        <dbReference type="PROSITE" id="PS51196"/>
    </source>
</evidence>
<feature type="domain" description="Helicase ATP-binding" evidence="10">
    <location>
        <begin position="34"/>
        <end position="201"/>
    </location>
</feature>
<keyword evidence="8" id="KW-0811">Translocation</keyword>
<dbReference type="Gene3D" id="3.90.1440.10">
    <property type="entry name" value="SecA, preprotein cross-linking domain"/>
    <property type="match status" value="1"/>
</dbReference>
<dbReference type="PROSITE" id="PS01312">
    <property type="entry name" value="SECA"/>
    <property type="match status" value="1"/>
</dbReference>
<dbReference type="SMART" id="SM00958">
    <property type="entry name" value="SecA_PP_bind"/>
    <property type="match status" value="1"/>
</dbReference>
<keyword evidence="5" id="KW-0067">ATP-binding</keyword>
<dbReference type="InParanoid" id="A0A517S7X3"/>
<evidence type="ECO:0000313" key="13">
    <source>
        <dbReference type="EMBL" id="QDT52214.1"/>
    </source>
</evidence>
<dbReference type="Gene3D" id="3.40.50.300">
    <property type="entry name" value="P-loop containing nucleotide triphosphate hydrolases"/>
    <property type="match status" value="2"/>
</dbReference>
<dbReference type="InterPro" id="IPR014018">
    <property type="entry name" value="SecA_motor_DEAD"/>
</dbReference>
<keyword evidence="9" id="KW-0472">Membrane</keyword>
<dbReference type="GO" id="GO:0005886">
    <property type="term" value="C:plasma membrane"/>
    <property type="evidence" value="ECO:0007669"/>
    <property type="project" value="TreeGrafter"/>
</dbReference>
<evidence type="ECO:0000256" key="2">
    <source>
        <dbReference type="ARBA" id="ARBA00022475"/>
    </source>
</evidence>
<evidence type="ECO:0000256" key="8">
    <source>
        <dbReference type="ARBA" id="ARBA00023010"/>
    </source>
</evidence>
<feature type="domain" description="SecA family profile" evidence="12">
    <location>
        <begin position="1"/>
        <end position="527"/>
    </location>
</feature>
<dbReference type="EMBL" id="CP036271">
    <property type="protein sequence ID" value="QDT52214.1"/>
    <property type="molecule type" value="Genomic_DNA"/>
</dbReference>
<dbReference type="PRINTS" id="PR00906">
    <property type="entry name" value="SECA"/>
</dbReference>
<evidence type="ECO:0000256" key="5">
    <source>
        <dbReference type="ARBA" id="ARBA00022840"/>
    </source>
</evidence>
<dbReference type="SUPFAM" id="SSF81767">
    <property type="entry name" value="Pre-protein crosslinking domain of SecA"/>
    <property type="match status" value="1"/>
</dbReference>
<evidence type="ECO:0000313" key="14">
    <source>
        <dbReference type="Proteomes" id="UP000315700"/>
    </source>
</evidence>
<reference evidence="13 14" key="1">
    <citation type="submission" date="2019-02" db="EMBL/GenBank/DDBJ databases">
        <title>Deep-cultivation of Planctomycetes and their phenomic and genomic characterization uncovers novel biology.</title>
        <authorList>
            <person name="Wiegand S."/>
            <person name="Jogler M."/>
            <person name="Boedeker C."/>
            <person name="Pinto D."/>
            <person name="Vollmers J."/>
            <person name="Rivas-Marin E."/>
            <person name="Kohn T."/>
            <person name="Peeters S.H."/>
            <person name="Heuer A."/>
            <person name="Rast P."/>
            <person name="Oberbeckmann S."/>
            <person name="Bunk B."/>
            <person name="Jeske O."/>
            <person name="Meyerdierks A."/>
            <person name="Storesund J.E."/>
            <person name="Kallscheuer N."/>
            <person name="Luecker S."/>
            <person name="Lage O.M."/>
            <person name="Pohl T."/>
            <person name="Merkel B.J."/>
            <person name="Hornburger P."/>
            <person name="Mueller R.-W."/>
            <person name="Bruemmer F."/>
            <person name="Labrenz M."/>
            <person name="Spormann A.M."/>
            <person name="Op den Camp H."/>
            <person name="Overmann J."/>
            <person name="Amann R."/>
            <person name="Jetten M.S.M."/>
            <person name="Mascher T."/>
            <person name="Medema M.H."/>
            <person name="Devos D.P."/>
            <person name="Kaster A.-K."/>
            <person name="Ovreas L."/>
            <person name="Rohde M."/>
            <person name="Galperin M.Y."/>
            <person name="Jogler C."/>
        </authorList>
    </citation>
    <scope>NUCLEOTIDE SEQUENCE [LARGE SCALE GENOMIC DNA]</scope>
    <source>
        <strain evidence="13 14">Pan44</strain>
    </source>
</reference>
<keyword evidence="14" id="KW-1185">Reference proteome</keyword>
<dbReference type="InterPro" id="IPR014001">
    <property type="entry name" value="Helicase_ATP-bd"/>
</dbReference>
<organism evidence="13 14">
    <name type="scientific">Caulifigura coniformis</name>
    <dbReference type="NCBI Taxonomy" id="2527983"/>
    <lineage>
        <taxon>Bacteria</taxon>
        <taxon>Pseudomonadati</taxon>
        <taxon>Planctomycetota</taxon>
        <taxon>Planctomycetia</taxon>
        <taxon>Planctomycetales</taxon>
        <taxon>Planctomycetaceae</taxon>
        <taxon>Caulifigura</taxon>
    </lineage>
</organism>
<dbReference type="InterPro" id="IPR011130">
    <property type="entry name" value="SecA_preprotein_X-link_dom"/>
</dbReference>
<dbReference type="Pfam" id="PF07517">
    <property type="entry name" value="SecA_DEAD"/>
    <property type="match status" value="1"/>
</dbReference>
<keyword evidence="7" id="KW-1278">Translocase</keyword>
<dbReference type="GO" id="GO:0043952">
    <property type="term" value="P:protein transport by the Sec complex"/>
    <property type="evidence" value="ECO:0007669"/>
    <property type="project" value="TreeGrafter"/>
</dbReference>
<dbReference type="PANTHER" id="PTHR30612">
    <property type="entry name" value="SECA INNER MEMBRANE COMPONENT OF SEC PROTEIN SECRETION SYSTEM"/>
    <property type="match status" value="1"/>
</dbReference>
<dbReference type="RefSeq" id="WP_145026437.1">
    <property type="nucleotide sequence ID" value="NZ_CP036271.1"/>
</dbReference>
<dbReference type="InterPro" id="IPR000185">
    <property type="entry name" value="SecA"/>
</dbReference>
<keyword evidence="2" id="KW-1003">Cell membrane</keyword>
<accession>A0A517S7X3</accession>
<dbReference type="GO" id="GO:0017038">
    <property type="term" value="P:protein import"/>
    <property type="evidence" value="ECO:0007669"/>
    <property type="project" value="InterPro"/>
</dbReference>
<evidence type="ECO:0000256" key="3">
    <source>
        <dbReference type="ARBA" id="ARBA00022490"/>
    </source>
</evidence>
<dbReference type="InterPro" id="IPR044722">
    <property type="entry name" value="SecA_SF2_C"/>
</dbReference>
<sequence>MRLLPRSVDIGRFDHLEELVRRHFGFIPTPPQKLAAAALLEREIVELETGQGKTLTGALAAIELASTGRSVWICTANDYLAQRDADLMRTLFESRGLRVGVVADGTSQAERHREYRADVVYGTLREFGFDFLRSRLAERRGTPHLAALTNRDPFQSALIVDEADSLLIDEAVIPLVLALPADSDDATSHLLHWAAREADHYLAGTHFETRSAGRTIVLTHAGRDRLLTRPAPPECERLSQNDLIDAIERAILVNQRYLRDRHYVLRDDRVQIIDEFTGRTAEGRSWNAGIHQAIEAREGLPLTRETEPAARITVQEFVSRFRHVAGMTGTAAESAHEFHSVYGLRVRTVPPHQRARRTEWPAIVTPSLSSKWRAVADEAATLLRAGRAVLIGTRTVEASEHLSAELHQRGLEHVVLNARYPEREADIIAAAGQPGRITVATNMAGRGTDICLADPVRAAGGLHVVITELNASPRIDRQLIGRCGRQGDPGSWRTILSGEDAILTQAGANSVRGADLGALRRAQQSVDRQQFAARQLLRLTARGRERDMRTLGLDPILDPLDG</sequence>
<dbReference type="PROSITE" id="PS51192">
    <property type="entry name" value="HELICASE_ATP_BIND_1"/>
    <property type="match status" value="1"/>
</dbReference>
<keyword evidence="4" id="KW-0547">Nucleotide-binding</keyword>
<dbReference type="GO" id="GO:0031522">
    <property type="term" value="C:cell envelope Sec protein transport complex"/>
    <property type="evidence" value="ECO:0007669"/>
    <property type="project" value="TreeGrafter"/>
</dbReference>
<evidence type="ECO:0000256" key="9">
    <source>
        <dbReference type="ARBA" id="ARBA00023136"/>
    </source>
</evidence>
<dbReference type="GO" id="GO:0006605">
    <property type="term" value="P:protein targeting"/>
    <property type="evidence" value="ECO:0007669"/>
    <property type="project" value="InterPro"/>
</dbReference>
<dbReference type="Pfam" id="PF21090">
    <property type="entry name" value="P-loop_SecA"/>
    <property type="match status" value="2"/>
</dbReference>
<proteinExistence type="predicted"/>
<keyword evidence="1" id="KW-0813">Transport</keyword>
<dbReference type="InterPro" id="IPR011115">
    <property type="entry name" value="SecA_DEAD"/>
</dbReference>
<dbReference type="InterPro" id="IPR001650">
    <property type="entry name" value="Helicase_C-like"/>
</dbReference>
<dbReference type="InterPro" id="IPR027417">
    <property type="entry name" value="P-loop_NTPase"/>
</dbReference>
<evidence type="ECO:0000256" key="1">
    <source>
        <dbReference type="ARBA" id="ARBA00022448"/>
    </source>
</evidence>
<dbReference type="FunFam" id="3.40.50.300:FF:000429">
    <property type="entry name" value="Preprotein translocase subunit SecA"/>
    <property type="match status" value="1"/>
</dbReference>
<dbReference type="Proteomes" id="UP000315700">
    <property type="component" value="Chromosome"/>
</dbReference>
<dbReference type="KEGG" id="ccos:Pan44_02230"/>
<feature type="domain" description="Helicase C-terminal" evidence="11">
    <location>
        <begin position="375"/>
        <end position="527"/>
    </location>
</feature>
<evidence type="ECO:0000256" key="7">
    <source>
        <dbReference type="ARBA" id="ARBA00022967"/>
    </source>
</evidence>
<dbReference type="SUPFAM" id="SSF52540">
    <property type="entry name" value="P-loop containing nucleoside triphosphate hydrolases"/>
    <property type="match status" value="2"/>
</dbReference>
<dbReference type="InterPro" id="IPR020937">
    <property type="entry name" value="SecA_CS"/>
</dbReference>
<dbReference type="OrthoDB" id="225247at2"/>
<protein>
    <submittedName>
        <fullName evidence="13">Preprotein translocase subunit SecA</fullName>
    </submittedName>
</protein>
<keyword evidence="6" id="KW-0653">Protein transport</keyword>
<dbReference type="Pfam" id="PF01043">
    <property type="entry name" value="SecA_PP_bind"/>
    <property type="match status" value="1"/>
</dbReference>
<dbReference type="GO" id="GO:0005829">
    <property type="term" value="C:cytosol"/>
    <property type="evidence" value="ECO:0007669"/>
    <property type="project" value="TreeGrafter"/>
</dbReference>
<evidence type="ECO:0000256" key="4">
    <source>
        <dbReference type="ARBA" id="ARBA00022741"/>
    </source>
</evidence>
<evidence type="ECO:0000256" key="6">
    <source>
        <dbReference type="ARBA" id="ARBA00022927"/>
    </source>
</evidence>
<dbReference type="AlphaFoldDB" id="A0A517S7X3"/>
<gene>
    <name evidence="13" type="ORF">Pan44_02230</name>
</gene>